<dbReference type="SUPFAM" id="SSF53167">
    <property type="entry name" value="Purine and uridine phosphorylases"/>
    <property type="match status" value="1"/>
</dbReference>
<sequence length="396" mass="44798">MINIIIVDDCDKKIEDILSGIPDNIRHTVDIAKSKSSAQKAFSQKIYDIAFIDLALPRHDNENPQPHEGVNLVQEINEFDWFKSPKKILAITQHSDLENEYSGLLKELGVTLHFHDGTGNIADVVKYQYETIAKVNQQLDYCYDALIVVALDEEAKPILEDKRFNWFRQEKVGLEDVNLRFTSLSVNDQDKKIALVILPRMGLVSSAITTSRVVNEIRPRYVLMPGICAGVEGEVRLGDIIVANPSWEWQTGKWKGDNFAIEPYQISINQKMVGRFEQMLESSILDDLWKETEHNRPESKPTCHFGPMVSGSSVISNSDKIAELKEQHRKLIGIEMEIFGVYAACTQSNVNPDFIGFKSVCDFGNEQKGDSYHSYCSEICGKLCASFVEFILKADK</sequence>
<dbReference type="SUPFAM" id="SSF52172">
    <property type="entry name" value="CheY-like"/>
    <property type="match status" value="1"/>
</dbReference>
<organism evidence="2 3">
    <name type="scientific">Vibrio campbellii</name>
    <dbReference type="NCBI Taxonomy" id="680"/>
    <lineage>
        <taxon>Bacteria</taxon>
        <taxon>Pseudomonadati</taxon>
        <taxon>Pseudomonadota</taxon>
        <taxon>Gammaproteobacteria</taxon>
        <taxon>Vibrionales</taxon>
        <taxon>Vibrionaceae</taxon>
        <taxon>Vibrio</taxon>
    </lineage>
</organism>
<feature type="domain" description="Nucleoside phosphorylase" evidence="1">
    <location>
        <begin position="146"/>
        <end position="372"/>
    </location>
</feature>
<dbReference type="Pfam" id="PF01048">
    <property type="entry name" value="PNP_UDP_1"/>
    <property type="match status" value="1"/>
</dbReference>
<dbReference type="Proteomes" id="UP001219537">
    <property type="component" value="Chromosome 2"/>
</dbReference>
<protein>
    <recommendedName>
        <fullName evidence="1">Nucleoside phosphorylase domain-containing protein</fullName>
    </recommendedName>
</protein>
<dbReference type="InterPro" id="IPR035994">
    <property type="entry name" value="Nucleoside_phosphorylase_sf"/>
</dbReference>
<proteinExistence type="predicted"/>
<accession>A0AAQ2Y2Y7</accession>
<dbReference type="GO" id="GO:0008930">
    <property type="term" value="F:methylthioadenosine nucleosidase activity"/>
    <property type="evidence" value="ECO:0007669"/>
    <property type="project" value="TreeGrafter"/>
</dbReference>
<dbReference type="PANTHER" id="PTHR46832:SF1">
    <property type="entry name" value="5'-METHYLTHIOADENOSINE_S-ADENOSYLHOMOCYSTEINE NUCLEOSIDASE"/>
    <property type="match status" value="1"/>
</dbReference>
<dbReference type="GO" id="GO:0008782">
    <property type="term" value="F:adenosylhomocysteine nucleosidase activity"/>
    <property type="evidence" value="ECO:0007669"/>
    <property type="project" value="TreeGrafter"/>
</dbReference>
<gene>
    <name evidence="2" type="ORF">PUN50_23285</name>
</gene>
<evidence type="ECO:0000259" key="1">
    <source>
        <dbReference type="Pfam" id="PF01048"/>
    </source>
</evidence>
<dbReference type="GO" id="GO:0005829">
    <property type="term" value="C:cytosol"/>
    <property type="evidence" value="ECO:0007669"/>
    <property type="project" value="TreeGrafter"/>
</dbReference>
<reference evidence="2" key="1">
    <citation type="submission" date="2023-02" db="EMBL/GenBank/DDBJ databases">
        <title>Isolation, identification, and genome analysis of Vibrio campbellii in the Penaeus vannamei larvae stage.</title>
        <authorList>
            <person name="Huang T."/>
            <person name="Zhang B."/>
        </authorList>
    </citation>
    <scope>NUCLEOTIDE SEQUENCE</scope>
    <source>
        <strain evidence="2">20220413_1</strain>
    </source>
</reference>
<dbReference type="Gene3D" id="3.40.50.2300">
    <property type="match status" value="1"/>
</dbReference>
<dbReference type="GO" id="GO:0009116">
    <property type="term" value="P:nucleoside metabolic process"/>
    <property type="evidence" value="ECO:0007669"/>
    <property type="project" value="InterPro"/>
</dbReference>
<dbReference type="InterPro" id="IPR000845">
    <property type="entry name" value="Nucleoside_phosphorylase_d"/>
</dbReference>
<dbReference type="InterPro" id="IPR011006">
    <property type="entry name" value="CheY-like_superfamily"/>
</dbReference>
<dbReference type="PANTHER" id="PTHR46832">
    <property type="entry name" value="5'-METHYLTHIOADENOSINE/S-ADENOSYLHOMOCYSTEINE NUCLEOSIDASE"/>
    <property type="match status" value="1"/>
</dbReference>
<evidence type="ECO:0000313" key="3">
    <source>
        <dbReference type="Proteomes" id="UP001219537"/>
    </source>
</evidence>
<dbReference type="RefSeq" id="WP_274291408.1">
    <property type="nucleotide sequence ID" value="NZ_CP117989.1"/>
</dbReference>
<evidence type="ECO:0000313" key="2">
    <source>
        <dbReference type="EMBL" id="WDG10300.1"/>
    </source>
</evidence>
<dbReference type="GO" id="GO:0019284">
    <property type="term" value="P:L-methionine salvage from S-adenosylmethionine"/>
    <property type="evidence" value="ECO:0007669"/>
    <property type="project" value="TreeGrafter"/>
</dbReference>
<dbReference type="EMBL" id="CP117989">
    <property type="protein sequence ID" value="WDG10300.1"/>
    <property type="molecule type" value="Genomic_DNA"/>
</dbReference>
<dbReference type="AlphaFoldDB" id="A0AAQ2Y2Y7"/>
<dbReference type="Gene3D" id="3.40.50.1580">
    <property type="entry name" value="Nucleoside phosphorylase domain"/>
    <property type="match status" value="1"/>
</dbReference>
<name>A0AAQ2Y2Y7_9VIBR</name>